<evidence type="ECO:0000313" key="2">
    <source>
        <dbReference type="Proteomes" id="UP000653454"/>
    </source>
</evidence>
<keyword evidence="2" id="KW-1185">Reference proteome</keyword>
<dbReference type="OrthoDB" id="8181742at2759"/>
<protein>
    <submittedName>
        <fullName evidence="1">(diamondback moth) hypothetical protein</fullName>
    </submittedName>
</protein>
<organism evidence="1 2">
    <name type="scientific">Plutella xylostella</name>
    <name type="common">Diamondback moth</name>
    <name type="synonym">Plutella maculipennis</name>
    <dbReference type="NCBI Taxonomy" id="51655"/>
    <lineage>
        <taxon>Eukaryota</taxon>
        <taxon>Metazoa</taxon>
        <taxon>Ecdysozoa</taxon>
        <taxon>Arthropoda</taxon>
        <taxon>Hexapoda</taxon>
        <taxon>Insecta</taxon>
        <taxon>Pterygota</taxon>
        <taxon>Neoptera</taxon>
        <taxon>Endopterygota</taxon>
        <taxon>Lepidoptera</taxon>
        <taxon>Glossata</taxon>
        <taxon>Ditrysia</taxon>
        <taxon>Yponomeutoidea</taxon>
        <taxon>Plutellidae</taxon>
        <taxon>Plutella</taxon>
    </lineage>
</organism>
<evidence type="ECO:0000313" key="1">
    <source>
        <dbReference type="EMBL" id="CAG9112943.1"/>
    </source>
</evidence>
<accession>A0A8S4ECC6</accession>
<sequence length="105" mass="12488">MVQYTLFLDRLRQEEIDKFYEACQMHRDFYRGLPQAHHPLDFFREPAYAFQCPPEMSHVYLGYPAYHVKYKAPPTLPPPVGRVPDLPQRSLAGRFDKKPCQVFMR</sequence>
<name>A0A8S4ECC6_PLUXY</name>
<proteinExistence type="predicted"/>
<dbReference type="Proteomes" id="UP000653454">
    <property type="component" value="Unassembled WGS sequence"/>
</dbReference>
<dbReference type="AlphaFoldDB" id="A0A8S4ECC6"/>
<dbReference type="EMBL" id="CAJHNJ030000014">
    <property type="protein sequence ID" value="CAG9112943.1"/>
    <property type="molecule type" value="Genomic_DNA"/>
</dbReference>
<reference evidence="1" key="1">
    <citation type="submission" date="2020-11" db="EMBL/GenBank/DDBJ databases">
        <authorList>
            <person name="Whiteford S."/>
        </authorList>
    </citation>
    <scope>NUCLEOTIDE SEQUENCE</scope>
</reference>
<gene>
    <name evidence="1" type="ORF">PLXY2_LOCUS5002</name>
</gene>
<comment type="caution">
    <text evidence="1">The sequence shown here is derived from an EMBL/GenBank/DDBJ whole genome shotgun (WGS) entry which is preliminary data.</text>
</comment>